<dbReference type="InterPro" id="IPR001650">
    <property type="entry name" value="Helicase_C-like"/>
</dbReference>
<dbReference type="Pfam" id="PF00270">
    <property type="entry name" value="DEAD"/>
    <property type="match status" value="1"/>
</dbReference>
<dbReference type="GeneID" id="70290979"/>
<dbReference type="InterPro" id="IPR036389">
    <property type="entry name" value="RNase_III_sf"/>
</dbReference>
<dbReference type="GO" id="GO:0046872">
    <property type="term" value="F:metal ion binding"/>
    <property type="evidence" value="ECO:0007669"/>
    <property type="project" value="UniProtKB-KW"/>
</dbReference>
<dbReference type="PANTHER" id="PTHR14950:SF37">
    <property type="entry name" value="ENDORIBONUCLEASE DICER"/>
    <property type="match status" value="1"/>
</dbReference>
<feature type="compositionally biased region" description="Basic and acidic residues" evidence="16">
    <location>
        <begin position="18"/>
        <end position="27"/>
    </location>
</feature>
<evidence type="ECO:0000256" key="8">
    <source>
        <dbReference type="ARBA" id="ARBA00022806"/>
    </source>
</evidence>
<evidence type="ECO:0000256" key="6">
    <source>
        <dbReference type="ARBA" id="ARBA00022741"/>
    </source>
</evidence>
<evidence type="ECO:0000256" key="13">
    <source>
        <dbReference type="ARBA" id="ARBA00023211"/>
    </source>
</evidence>
<dbReference type="Gene3D" id="1.10.1520.10">
    <property type="entry name" value="Ribonuclease III domain"/>
    <property type="match status" value="2"/>
</dbReference>
<dbReference type="PROSITE" id="PS00517">
    <property type="entry name" value="RNASE_3_1"/>
    <property type="match status" value="2"/>
</dbReference>
<dbReference type="GO" id="GO:0004525">
    <property type="term" value="F:ribonuclease III activity"/>
    <property type="evidence" value="ECO:0007669"/>
    <property type="project" value="InterPro"/>
</dbReference>
<dbReference type="Pfam" id="PF00636">
    <property type="entry name" value="Ribonuclease_3"/>
    <property type="match status" value="2"/>
</dbReference>
<evidence type="ECO:0000313" key="22">
    <source>
        <dbReference type="EMBL" id="KAG9256639.1"/>
    </source>
</evidence>
<evidence type="ECO:0000259" key="19">
    <source>
        <dbReference type="PROSITE" id="PS51192"/>
    </source>
</evidence>
<dbReference type="GO" id="GO:0004386">
    <property type="term" value="F:helicase activity"/>
    <property type="evidence" value="ECO:0007669"/>
    <property type="project" value="UniProtKB-KW"/>
</dbReference>
<evidence type="ECO:0000256" key="5">
    <source>
        <dbReference type="ARBA" id="ARBA00022737"/>
    </source>
</evidence>
<evidence type="ECO:0000256" key="11">
    <source>
        <dbReference type="ARBA" id="ARBA00022884"/>
    </source>
</evidence>
<dbReference type="InterPro" id="IPR005034">
    <property type="entry name" value="Dicer_dimerisation"/>
</dbReference>
<dbReference type="Gene3D" id="3.30.160.380">
    <property type="entry name" value="Dicer dimerisation domain"/>
    <property type="match status" value="1"/>
</dbReference>
<accession>A0A9P7ZQT8</accession>
<comment type="similarity">
    <text evidence="14">Belongs to the helicase family. Dicer subfamily.</text>
</comment>
<evidence type="ECO:0000259" key="18">
    <source>
        <dbReference type="PROSITE" id="PS50142"/>
    </source>
</evidence>
<protein>
    <submittedName>
        <fullName evidence="22">Dicer-like protein 2</fullName>
    </submittedName>
</protein>
<comment type="cofactor">
    <cofactor evidence="2">
        <name>Mg(2+)</name>
        <dbReference type="ChEBI" id="CHEBI:18420"/>
    </cofactor>
</comment>
<keyword evidence="10" id="KW-0460">Magnesium</keyword>
<dbReference type="Pfam" id="PF00271">
    <property type="entry name" value="Helicase_C"/>
    <property type="match status" value="1"/>
</dbReference>
<keyword evidence="23" id="KW-1185">Reference proteome</keyword>
<dbReference type="PROSITE" id="PS50142">
    <property type="entry name" value="RNASE_3_2"/>
    <property type="match status" value="2"/>
</dbReference>
<keyword evidence="13" id="KW-0464">Manganese</keyword>
<feature type="domain" description="Helicase ATP-binding" evidence="19">
    <location>
        <begin position="72"/>
        <end position="251"/>
    </location>
</feature>
<evidence type="ECO:0000256" key="14">
    <source>
        <dbReference type="PROSITE-ProRule" id="PRU00657"/>
    </source>
</evidence>
<keyword evidence="9" id="KW-0067">ATP-binding</keyword>
<dbReference type="GO" id="GO:0005524">
    <property type="term" value="F:ATP binding"/>
    <property type="evidence" value="ECO:0007669"/>
    <property type="project" value="UniProtKB-KW"/>
</dbReference>
<evidence type="ECO:0000256" key="10">
    <source>
        <dbReference type="ARBA" id="ARBA00022842"/>
    </source>
</evidence>
<comment type="cofactor">
    <cofactor evidence="1">
        <name>Mn(2+)</name>
        <dbReference type="ChEBI" id="CHEBI:29035"/>
    </cofactor>
</comment>
<keyword evidence="5" id="KW-0677">Repeat</keyword>
<dbReference type="SUPFAM" id="SSF69065">
    <property type="entry name" value="RNase III domain-like"/>
    <property type="match status" value="2"/>
</dbReference>
<dbReference type="PROSITE" id="PS51194">
    <property type="entry name" value="HELICASE_CTER"/>
    <property type="match status" value="1"/>
</dbReference>
<dbReference type="GO" id="GO:0005737">
    <property type="term" value="C:cytoplasm"/>
    <property type="evidence" value="ECO:0007669"/>
    <property type="project" value="TreeGrafter"/>
</dbReference>
<dbReference type="SUPFAM" id="SSF54768">
    <property type="entry name" value="dsRNA-binding domain-like"/>
    <property type="match status" value="1"/>
</dbReference>
<feature type="domain" description="Dicer dsRNA-binding fold" evidence="21">
    <location>
        <begin position="609"/>
        <end position="703"/>
    </location>
</feature>
<comment type="caution">
    <text evidence="22">The sequence shown here is derived from an EMBL/GenBank/DDBJ whole genome shotgun (WGS) entry which is preliminary data.</text>
</comment>
<evidence type="ECO:0000256" key="3">
    <source>
        <dbReference type="ARBA" id="ARBA00022721"/>
    </source>
</evidence>
<feature type="domain" description="Helicase C-terminal" evidence="20">
    <location>
        <begin position="414"/>
        <end position="581"/>
    </location>
</feature>
<evidence type="ECO:0000256" key="9">
    <source>
        <dbReference type="ARBA" id="ARBA00022840"/>
    </source>
</evidence>
<reference evidence="22" key="1">
    <citation type="journal article" date="2021" name="IMA Fungus">
        <title>Genomic characterization of three marine fungi, including Emericellopsis atlantica sp. nov. with signatures of a generalist lifestyle and marine biomass degradation.</title>
        <authorList>
            <person name="Hagestad O.C."/>
            <person name="Hou L."/>
            <person name="Andersen J.H."/>
            <person name="Hansen E.H."/>
            <person name="Altermark B."/>
            <person name="Li C."/>
            <person name="Kuhnert E."/>
            <person name="Cox R.J."/>
            <person name="Crous P.W."/>
            <person name="Spatafora J.W."/>
            <person name="Lail K."/>
            <person name="Amirebrahimi M."/>
            <person name="Lipzen A."/>
            <person name="Pangilinan J."/>
            <person name="Andreopoulos W."/>
            <person name="Hayes R.D."/>
            <person name="Ng V."/>
            <person name="Grigoriev I.V."/>
            <person name="Jackson S.A."/>
            <person name="Sutton T.D.S."/>
            <person name="Dobson A.D.W."/>
            <person name="Rama T."/>
        </authorList>
    </citation>
    <scope>NUCLEOTIDE SEQUENCE</scope>
    <source>
        <strain evidence="22">TS7</strain>
    </source>
</reference>
<dbReference type="Proteomes" id="UP000887229">
    <property type="component" value="Unassembled WGS sequence"/>
</dbReference>
<name>A0A9P7ZQT8_9HYPO</name>
<gene>
    <name evidence="22" type="ORF">F5Z01DRAFT_480577</name>
</gene>
<dbReference type="EMBL" id="MU251247">
    <property type="protein sequence ID" value="KAG9256639.1"/>
    <property type="molecule type" value="Genomic_DNA"/>
</dbReference>
<feature type="domain" description="RNase III" evidence="18">
    <location>
        <begin position="1140"/>
        <end position="1319"/>
    </location>
</feature>
<dbReference type="RefSeq" id="XP_046120563.1">
    <property type="nucleotide sequence ID" value="XM_046260076.1"/>
</dbReference>
<keyword evidence="6" id="KW-0547">Nucleotide-binding</keyword>
<evidence type="ECO:0000256" key="1">
    <source>
        <dbReference type="ARBA" id="ARBA00001936"/>
    </source>
</evidence>
<feature type="coiled-coil region" evidence="15">
    <location>
        <begin position="556"/>
        <end position="583"/>
    </location>
</feature>
<keyword evidence="4" id="KW-0479">Metal-binding</keyword>
<dbReference type="SUPFAM" id="SSF52540">
    <property type="entry name" value="P-loop containing nucleoside triphosphate hydrolases"/>
    <property type="match status" value="1"/>
</dbReference>
<dbReference type="SMART" id="SM00487">
    <property type="entry name" value="DEXDc"/>
    <property type="match status" value="1"/>
</dbReference>
<dbReference type="SMART" id="SM00490">
    <property type="entry name" value="HELICc"/>
    <property type="match status" value="1"/>
</dbReference>
<evidence type="ECO:0000256" key="2">
    <source>
        <dbReference type="ARBA" id="ARBA00001946"/>
    </source>
</evidence>
<dbReference type="SMART" id="SM00535">
    <property type="entry name" value="RIBOc"/>
    <property type="match status" value="2"/>
</dbReference>
<dbReference type="InterPro" id="IPR027417">
    <property type="entry name" value="P-loop_NTPase"/>
</dbReference>
<dbReference type="CDD" id="cd00593">
    <property type="entry name" value="RIBOc"/>
    <property type="match status" value="2"/>
</dbReference>
<evidence type="ECO:0000256" key="15">
    <source>
        <dbReference type="SAM" id="Coils"/>
    </source>
</evidence>
<dbReference type="Pfam" id="PF03368">
    <property type="entry name" value="Dicer_dimer"/>
    <property type="match status" value="1"/>
</dbReference>
<evidence type="ECO:0000259" key="21">
    <source>
        <dbReference type="PROSITE" id="PS51327"/>
    </source>
</evidence>
<evidence type="ECO:0000256" key="7">
    <source>
        <dbReference type="ARBA" id="ARBA00022801"/>
    </source>
</evidence>
<keyword evidence="3" id="KW-0930">Antiviral protein</keyword>
<evidence type="ECO:0000256" key="12">
    <source>
        <dbReference type="ARBA" id="ARBA00023118"/>
    </source>
</evidence>
<dbReference type="GO" id="GO:0051607">
    <property type="term" value="P:defense response to virus"/>
    <property type="evidence" value="ECO:0007669"/>
    <property type="project" value="UniProtKB-KW"/>
</dbReference>
<keyword evidence="11 14" id="KW-0694">RNA-binding</keyword>
<dbReference type="GO" id="GO:0030422">
    <property type="term" value="P:siRNA processing"/>
    <property type="evidence" value="ECO:0007669"/>
    <property type="project" value="TreeGrafter"/>
</dbReference>
<dbReference type="GO" id="GO:0003723">
    <property type="term" value="F:RNA binding"/>
    <property type="evidence" value="ECO:0007669"/>
    <property type="project" value="UniProtKB-UniRule"/>
</dbReference>
<evidence type="ECO:0000259" key="20">
    <source>
        <dbReference type="PROSITE" id="PS51194"/>
    </source>
</evidence>
<feature type="domain" description="DRBM" evidence="17">
    <location>
        <begin position="1349"/>
        <end position="1416"/>
    </location>
</feature>
<keyword evidence="15" id="KW-0175">Coiled coil</keyword>
<dbReference type="InterPro" id="IPR014720">
    <property type="entry name" value="dsRBD_dom"/>
</dbReference>
<evidence type="ECO:0000313" key="23">
    <source>
        <dbReference type="Proteomes" id="UP000887229"/>
    </source>
</evidence>
<dbReference type="InterPro" id="IPR011545">
    <property type="entry name" value="DEAD/DEAH_box_helicase_dom"/>
</dbReference>
<evidence type="ECO:0000256" key="4">
    <source>
        <dbReference type="ARBA" id="ARBA00022723"/>
    </source>
</evidence>
<dbReference type="GO" id="GO:0050688">
    <property type="term" value="P:regulation of defense response to virus"/>
    <property type="evidence" value="ECO:0007669"/>
    <property type="project" value="UniProtKB-KW"/>
</dbReference>
<keyword evidence="7" id="KW-0378">Hydrolase</keyword>
<dbReference type="PROSITE" id="PS51327">
    <property type="entry name" value="DICER_DSRBF"/>
    <property type="match status" value="1"/>
</dbReference>
<dbReference type="PANTHER" id="PTHR14950">
    <property type="entry name" value="DICER-RELATED"/>
    <property type="match status" value="1"/>
</dbReference>
<organism evidence="22 23">
    <name type="scientific">Emericellopsis atlantica</name>
    <dbReference type="NCBI Taxonomy" id="2614577"/>
    <lineage>
        <taxon>Eukaryota</taxon>
        <taxon>Fungi</taxon>
        <taxon>Dikarya</taxon>
        <taxon>Ascomycota</taxon>
        <taxon>Pezizomycotina</taxon>
        <taxon>Sordariomycetes</taxon>
        <taxon>Hypocreomycetidae</taxon>
        <taxon>Hypocreales</taxon>
        <taxon>Bionectriaceae</taxon>
        <taxon>Emericellopsis</taxon>
    </lineage>
</organism>
<dbReference type="PROSITE" id="PS50137">
    <property type="entry name" value="DS_RBD"/>
    <property type="match status" value="1"/>
</dbReference>
<dbReference type="PROSITE" id="PS51192">
    <property type="entry name" value="HELICASE_ATP_BIND_1"/>
    <property type="match status" value="1"/>
</dbReference>
<evidence type="ECO:0000256" key="16">
    <source>
        <dbReference type="SAM" id="MobiDB-lite"/>
    </source>
</evidence>
<dbReference type="Gene3D" id="3.40.50.300">
    <property type="entry name" value="P-loop containing nucleotide triphosphate hydrolases"/>
    <property type="match status" value="2"/>
</dbReference>
<sequence>MSLHICTPVLEGNSTESSRSESPDRMSLDSPTLEDPGNVDGDSSSNHSAGETSLVEDPMPESPDMRAYQQEMLLESMKGNVIVSMETGSGKTRIAIERMQRQLETGDPRQIAWFLAPTVLLCAQQCEAIQRSLPACSVKLLTGDLGLETWTVSTWEAILGDAQVIVSTPQVLYDALCHGEQFVSLGRLSILVFDEAHKCVKKDAGRKIMLGFYHERKCAGKSVPVILGLTASPSIRATIEGIEYLETTLDARCVWPTLHRAELLKHVNKPQLYPIVFEEPEHQETTPSMRSLQKVWHELDLRSDPYILKLLSDPSERNSQRLETAIYKNDTYSQTELKSTYGRCVTVAKELGLWAADQYIWRATTEFLRCLDVQPQIFDEWSSQEKDYLAAAFRRVHAPEPPKCPTHISGKAGLLLQELLQVQQIHDRPVCLIFARERATVSMLYELLNACPPIKERYRIGAVVGTSNHQSKKQNICDLPSNLTPGLSVLEDFRVGKVNLLITTNVLEEGIDVPDCNIVICFDPIESLKSFVQRRGRARMHSSRIVIFTDKSPKMAEKWEILEEALRLELQAQEREIKELEMLELVDEESSQETLRSRTTGAKIGFDEAKSHLEHFCYKLSKGEYVDARPYYMVHKSGKLMSCTVTLPSFIPPHVRQAESIRSDWKSEKNATKDAAFQAYAALYREGLVNENLLPFEPEQLPGLETRKPMAYIEPPFKPWQDIARAWQSKDDRWAYTFTCCNEHGDVTGTYDVVLPTRIDQPRTMVVHKSYGVAWELRATAGRRLSSDEASSVQDQTSALLAMNFGHRWVVLDKPHVIQVSANDAFIILEHKGSQTFVGEPSEDPSHYLLRDGSGFPWIFEQVLPSKPTIDLVQRPFLDYELAPDNVPYAVVRKWSRYADFLHPQLACAANHATRTKPYGYVLPLPCMRDEVTINHVEFGRLLPSILHEMEVMLITQHLRNNLLSSIGISNLELIRSAISTRSANEPFQYERLEFLGDSILKYCAVVLAAALHPDWPEGYLSHFKDQLVSNARLSRAALEKGLAKYILTRPFTGHKWRPIYLDEAMSNEQEPKANHQLSTKTLADVVEALIGASYCEGGIEKASRCLAVFIDDQKWPHPDVSRLKLFELQPPVFINEGHFAELEALLGYTFNKKSLAAEALTHPSCPSSDAQRSLDRLEFLGDAVLDKIIVSRLFEAEPSLTHDQMHLLKTATVNGDFLAFQSAEFGLSTEQTIKPKGSDLQTQTVLKPLWKYLRFDSMIIGVEQLAMEERHARLRLDILDAMENGTHYPWALLAKLQAKKFFSDVVESILGAVWLDSGSIDVCAGIIERMDILKYLDRLIRDGVHVRHPKEVIGMLAVEKKVRYTVETSVEEAGKQTFTCTICVGDREVAHVVDGVSKEEVKTKAATEAVKILESEMTTPKAGEEAVAKATE</sequence>
<feature type="region of interest" description="Disordered" evidence="16">
    <location>
        <begin position="1"/>
        <end position="62"/>
    </location>
</feature>
<dbReference type="InterPro" id="IPR038248">
    <property type="entry name" value="Dicer_dimer_sf"/>
</dbReference>
<keyword evidence="12" id="KW-0051">Antiviral defense</keyword>
<feature type="domain" description="RNase III" evidence="18">
    <location>
        <begin position="956"/>
        <end position="1099"/>
    </location>
</feature>
<keyword evidence="8" id="KW-0347">Helicase</keyword>
<dbReference type="OrthoDB" id="416741at2759"/>
<feature type="compositionally biased region" description="Polar residues" evidence="16">
    <location>
        <begin position="41"/>
        <end position="51"/>
    </location>
</feature>
<proteinExistence type="inferred from homology"/>
<dbReference type="InterPro" id="IPR000999">
    <property type="entry name" value="RNase_III_dom"/>
</dbReference>
<dbReference type="GO" id="GO:0005634">
    <property type="term" value="C:nucleus"/>
    <property type="evidence" value="ECO:0007669"/>
    <property type="project" value="TreeGrafter"/>
</dbReference>
<evidence type="ECO:0000259" key="17">
    <source>
        <dbReference type="PROSITE" id="PS50137"/>
    </source>
</evidence>
<dbReference type="InterPro" id="IPR014001">
    <property type="entry name" value="Helicase_ATP-bd"/>
</dbReference>